<accession>A0A6J5FFC8</accession>
<feature type="transmembrane region" description="Helical" evidence="1">
    <location>
        <begin position="12"/>
        <end position="34"/>
    </location>
</feature>
<evidence type="ECO:0000313" key="3">
    <source>
        <dbReference type="Proteomes" id="UP000494252"/>
    </source>
</evidence>
<organism evidence="2 3">
    <name type="scientific">Paraburkholderia fynbosensis</name>
    <dbReference type="NCBI Taxonomy" id="1200993"/>
    <lineage>
        <taxon>Bacteria</taxon>
        <taxon>Pseudomonadati</taxon>
        <taxon>Pseudomonadota</taxon>
        <taxon>Betaproteobacteria</taxon>
        <taxon>Burkholderiales</taxon>
        <taxon>Burkholderiaceae</taxon>
        <taxon>Paraburkholderia</taxon>
    </lineage>
</organism>
<sequence length="551" mass="59307">MHTIKSANRTAELLSFLVFLAGIAAATITLAVIARTYLPLFSSDYEQVFFRAAQLKHGEISVADFVFRRQVDHPHFIVFSLAFLDVMYFGGRAWLLYAASFAFCLATIATISASIFGSERDRATRFALIGLATFLLLGPQNIGILEWPFQVTLIGTASLITVASYLLTRDQTVSKSFVAGLLLAVAIISHGAGVLAIPVLIAFALIMRRKSFAVIAVLLTVEFSVYAAHYPTTPHIQLAAILAKMIHAPSAWIGIPAYVSYLLGHGVAFGALSAAADAILGAVGLCAYFFSIVRFVRFKQGSAHLVFVSTFGLLACMTSVTLNIAYEDLRNANVNFSYFFAVRYLPWTALFWIGTFANSISAARSVRVAAPAISAVAAVFLAIGSIPAIQRTNADFSSRVAVLDNFGCLEKVSACVLSRAVSLPVDSVRPWSARVFGWQREVGVSNLPSENACVGGAQTKFSRDSMLEHVISVQPADFSDVNWSRGISRTRAGFFVSNASVVADLKPCDVVKLADGTVRGIVEIDGRNVYVEGGLLPASAGYPAMIEVIQH</sequence>
<keyword evidence="3" id="KW-1185">Reference proteome</keyword>
<feature type="transmembrane region" description="Helical" evidence="1">
    <location>
        <begin position="368"/>
        <end position="389"/>
    </location>
</feature>
<keyword evidence="1" id="KW-0812">Transmembrane</keyword>
<keyword evidence="1" id="KW-0472">Membrane</keyword>
<feature type="transmembrane region" description="Helical" evidence="1">
    <location>
        <begin position="94"/>
        <end position="116"/>
    </location>
</feature>
<proteinExistence type="predicted"/>
<dbReference type="Proteomes" id="UP000494252">
    <property type="component" value="Unassembled WGS sequence"/>
</dbReference>
<feature type="transmembrane region" description="Helical" evidence="1">
    <location>
        <begin position="148"/>
        <end position="167"/>
    </location>
</feature>
<dbReference type="RefSeq" id="WP_175157966.1">
    <property type="nucleotide sequence ID" value="NZ_CADIKI010000001.1"/>
</dbReference>
<feature type="transmembrane region" description="Helical" evidence="1">
    <location>
        <begin position="267"/>
        <end position="293"/>
    </location>
</feature>
<gene>
    <name evidence="2" type="ORF">LMG27177_00559</name>
</gene>
<protein>
    <submittedName>
        <fullName evidence="2">Uncharacterized protein</fullName>
    </submittedName>
</protein>
<feature type="transmembrane region" description="Helical" evidence="1">
    <location>
        <begin position="212"/>
        <end position="229"/>
    </location>
</feature>
<feature type="transmembrane region" description="Helical" evidence="1">
    <location>
        <begin position="305"/>
        <end position="326"/>
    </location>
</feature>
<keyword evidence="1" id="KW-1133">Transmembrane helix</keyword>
<dbReference type="AlphaFoldDB" id="A0A6J5FFC8"/>
<reference evidence="2 3" key="1">
    <citation type="submission" date="2020-04" db="EMBL/GenBank/DDBJ databases">
        <authorList>
            <person name="De Canck E."/>
        </authorList>
    </citation>
    <scope>NUCLEOTIDE SEQUENCE [LARGE SCALE GENOMIC DNA]</scope>
    <source>
        <strain evidence="2 3">LMG 27177</strain>
    </source>
</reference>
<feature type="transmembrane region" description="Helical" evidence="1">
    <location>
        <begin position="338"/>
        <end position="356"/>
    </location>
</feature>
<name>A0A6J5FFC8_9BURK</name>
<feature type="transmembrane region" description="Helical" evidence="1">
    <location>
        <begin position="241"/>
        <end position="261"/>
    </location>
</feature>
<dbReference type="EMBL" id="CADIKI010000001">
    <property type="protein sequence ID" value="CAB3778225.1"/>
    <property type="molecule type" value="Genomic_DNA"/>
</dbReference>
<evidence type="ECO:0000313" key="2">
    <source>
        <dbReference type="EMBL" id="CAB3778225.1"/>
    </source>
</evidence>
<feature type="transmembrane region" description="Helical" evidence="1">
    <location>
        <begin position="123"/>
        <end position="142"/>
    </location>
</feature>
<evidence type="ECO:0000256" key="1">
    <source>
        <dbReference type="SAM" id="Phobius"/>
    </source>
</evidence>
<feature type="transmembrane region" description="Helical" evidence="1">
    <location>
        <begin position="179"/>
        <end position="206"/>
    </location>
</feature>